<keyword evidence="2" id="KW-0472">Membrane</keyword>
<reference evidence="3 4" key="1">
    <citation type="submission" date="2019-07" db="EMBL/GenBank/DDBJ databases">
        <authorList>
            <person name="Jastrzebski P J."/>
            <person name="Paukszto L."/>
            <person name="Jastrzebski P J."/>
        </authorList>
    </citation>
    <scope>NUCLEOTIDE SEQUENCE [LARGE SCALE GENOMIC DNA]</scope>
    <source>
        <strain evidence="3 4">WMS-il1</strain>
    </source>
</reference>
<evidence type="ECO:0000313" key="4">
    <source>
        <dbReference type="Proteomes" id="UP000321570"/>
    </source>
</evidence>
<organism evidence="3 4">
    <name type="scientific">Hymenolepis diminuta</name>
    <name type="common">Rat tapeworm</name>
    <dbReference type="NCBI Taxonomy" id="6216"/>
    <lineage>
        <taxon>Eukaryota</taxon>
        <taxon>Metazoa</taxon>
        <taxon>Spiralia</taxon>
        <taxon>Lophotrochozoa</taxon>
        <taxon>Platyhelminthes</taxon>
        <taxon>Cestoda</taxon>
        <taxon>Eucestoda</taxon>
        <taxon>Cyclophyllidea</taxon>
        <taxon>Hymenolepididae</taxon>
        <taxon>Hymenolepis</taxon>
    </lineage>
</organism>
<dbReference type="Proteomes" id="UP000321570">
    <property type="component" value="Unassembled WGS sequence"/>
</dbReference>
<gene>
    <name evidence="3" type="ORF">WMSIL1_LOCUS500</name>
</gene>
<accession>A0A564XY73</accession>
<feature type="compositionally biased region" description="Basic and acidic residues" evidence="1">
    <location>
        <begin position="176"/>
        <end position="185"/>
    </location>
</feature>
<feature type="compositionally biased region" description="Polar residues" evidence="1">
    <location>
        <begin position="643"/>
        <end position="662"/>
    </location>
</feature>
<keyword evidence="4" id="KW-1185">Reference proteome</keyword>
<protein>
    <submittedName>
        <fullName evidence="3">Uncharacterized protein</fullName>
    </submittedName>
</protein>
<keyword evidence="2" id="KW-0812">Transmembrane</keyword>
<feature type="non-terminal residue" evidence="3">
    <location>
        <position position="1"/>
    </location>
</feature>
<keyword evidence="2" id="KW-1133">Transmembrane helix</keyword>
<feature type="compositionally biased region" description="Polar residues" evidence="1">
    <location>
        <begin position="612"/>
        <end position="629"/>
    </location>
</feature>
<feature type="compositionally biased region" description="Polar residues" evidence="1">
    <location>
        <begin position="490"/>
        <end position="499"/>
    </location>
</feature>
<dbReference type="EMBL" id="CABIJS010000011">
    <property type="protein sequence ID" value="VUZ39203.1"/>
    <property type="molecule type" value="Genomic_DNA"/>
</dbReference>
<sequence>YIYRPNLSPCIVGLHSDCLVGRFKGTRDYSLRSSLMLSNLAYILFSLAGLHYHWLIERTIDVLIWKMMLDNLRSDHNNNKPKRCTIPNGYPLSPHSGAPSSIDFPTTLSLTIKRQDCAYHLKSSNFSASLIGIPFFPGFEDDPFLHEPRTGSPKNGGELLEMTDEEIEAILNEAIQENKTEEKISNKKKKKDKTPPDQAEATKELSNAKTSFVLEKEQETKKEKEENKEEEKAPTTDIGKETEKKKNSSEVSYLEAASLYPALYDGTISDEKADSFDDYQEVVGKRRRRNKKATISPPIISQKDPQRKKISENLPSQRPPRKLAESPPQQRASRITSDKHVAVTKSATSIKPTLQPSLGSGAVSIAGPSSSVKPSQPSLGSIVIPTVRPPKSAWSKPLVYSLTPSPPTQIKSKSVSPQKFDSRTPAQNGQKKRQPISTGSGSSKPTTAQISNSSLKQPSATTDPSEQAQVSKTWNPKGRNPGKQPLIPIRSTQTVVQGSNRRKQSEFALTPPPDSGSPKFETPDIYPSKRQLSSQVPPTPQQQSTTLKLANKMSDHHVPIGIKPPKPSCLAQQPPSSKPVHQAQKMSTQQTHSGPSKSSEPEARKSWAPIQAQPSTSKTAQLTSASSKTLQKKKATVLETPKPSCSVQQKSTTHQAPSSHTITQQQQQTPSRPPALLSTPVSSFHGPNYVSPEGKSPSSVALVPEGTPVEYHIDIHEEPSRHFTAEDFNPSVEPYPLPPECVPHGRIGDHKLEMMSTPQDLPLQGEFSEHLRALDQFLMEEWKAFEKIMARSKRQNEKSGMEERKS</sequence>
<feature type="compositionally biased region" description="Basic and acidic residues" evidence="1">
    <location>
        <begin position="214"/>
        <end position="248"/>
    </location>
</feature>
<feature type="compositionally biased region" description="Polar residues" evidence="1">
    <location>
        <begin position="584"/>
        <end position="598"/>
    </location>
</feature>
<feature type="compositionally biased region" description="Polar residues" evidence="1">
    <location>
        <begin position="345"/>
        <end position="358"/>
    </location>
</feature>
<feature type="compositionally biased region" description="Polar residues" evidence="1">
    <location>
        <begin position="408"/>
        <end position="474"/>
    </location>
</feature>
<dbReference type="AlphaFoldDB" id="A0A564XY73"/>
<evidence type="ECO:0000256" key="2">
    <source>
        <dbReference type="SAM" id="Phobius"/>
    </source>
</evidence>
<evidence type="ECO:0000256" key="1">
    <source>
        <dbReference type="SAM" id="MobiDB-lite"/>
    </source>
</evidence>
<feature type="region of interest" description="Disordered" evidence="1">
    <location>
        <begin position="174"/>
        <end position="252"/>
    </location>
</feature>
<proteinExistence type="predicted"/>
<feature type="region of interest" description="Disordered" evidence="1">
    <location>
        <begin position="282"/>
        <end position="700"/>
    </location>
</feature>
<feature type="compositionally biased region" description="Low complexity" evidence="1">
    <location>
        <begin position="531"/>
        <end position="549"/>
    </location>
</feature>
<feature type="compositionally biased region" description="Polar residues" evidence="1">
    <location>
        <begin position="367"/>
        <end position="379"/>
    </location>
</feature>
<feature type="transmembrane region" description="Helical" evidence="2">
    <location>
        <begin position="34"/>
        <end position="54"/>
    </location>
</feature>
<name>A0A564XY73_HYMDI</name>
<evidence type="ECO:0000313" key="3">
    <source>
        <dbReference type="EMBL" id="VUZ39203.1"/>
    </source>
</evidence>